<dbReference type="RefSeq" id="WP_117993627.1">
    <property type="nucleotide sequence ID" value="NZ_QRXR01000008.1"/>
</dbReference>
<name>A0A412RR13_9FIRM</name>
<dbReference type="AlphaFoldDB" id="A0A412RR13"/>
<dbReference type="Proteomes" id="UP000283765">
    <property type="component" value="Unassembled WGS sequence"/>
</dbReference>
<sequence>MAANQQNIEIYDNEIMAQLSIFCEENGIEDMKKESQAVWNSALYFIYKNVFKGGVLKSTVNYNLNSNKIPSNCNSYDYDKCMDVLNIYIYDLCMRYDKEVSVIGYTTLTGIPDSIIYNWRDGNKLSSVASDIYKKLAKYREESLSDKLVTGSKNPVGVIAVLNRQFGWASPYTADSNRQKQALTVDQLPQLGGANSQNIKALTSDSMVDNAK</sequence>
<comment type="caution">
    <text evidence="1">The sequence shown here is derived from an EMBL/GenBank/DDBJ whole genome shotgun (WGS) entry which is preliminary data.</text>
</comment>
<protein>
    <submittedName>
        <fullName evidence="1">Uncharacterized protein</fullName>
    </submittedName>
</protein>
<evidence type="ECO:0000313" key="2">
    <source>
        <dbReference type="Proteomes" id="UP000283765"/>
    </source>
</evidence>
<reference evidence="1 2" key="1">
    <citation type="submission" date="2018-08" db="EMBL/GenBank/DDBJ databases">
        <title>A genome reference for cultivated species of the human gut microbiota.</title>
        <authorList>
            <person name="Zou Y."/>
            <person name="Xue W."/>
            <person name="Luo G."/>
        </authorList>
    </citation>
    <scope>NUCLEOTIDE SEQUENCE [LARGE SCALE GENOMIC DNA]</scope>
    <source>
        <strain evidence="1 2">AF17-27</strain>
    </source>
</reference>
<gene>
    <name evidence="1" type="ORF">DWW89_06785</name>
</gene>
<dbReference type="EMBL" id="QRXR01000008">
    <property type="protein sequence ID" value="RGU26140.1"/>
    <property type="molecule type" value="Genomic_DNA"/>
</dbReference>
<organism evidence="1 2">
    <name type="scientific">Agathobacter rectalis</name>
    <dbReference type="NCBI Taxonomy" id="39491"/>
    <lineage>
        <taxon>Bacteria</taxon>
        <taxon>Bacillati</taxon>
        <taxon>Bacillota</taxon>
        <taxon>Clostridia</taxon>
        <taxon>Lachnospirales</taxon>
        <taxon>Lachnospiraceae</taxon>
        <taxon>Agathobacter</taxon>
    </lineage>
</organism>
<proteinExistence type="predicted"/>
<accession>A0A412RR13</accession>
<evidence type="ECO:0000313" key="1">
    <source>
        <dbReference type="EMBL" id="RGU26140.1"/>
    </source>
</evidence>